<dbReference type="PROSITE" id="PS50111">
    <property type="entry name" value="CHEMOTAXIS_TRANSDUC_2"/>
    <property type="match status" value="1"/>
</dbReference>
<evidence type="ECO:0000256" key="8">
    <source>
        <dbReference type="PROSITE-ProRule" id="PRU00284"/>
    </source>
</evidence>
<dbReference type="CDD" id="cd06225">
    <property type="entry name" value="HAMP"/>
    <property type="match status" value="1"/>
</dbReference>
<evidence type="ECO:0000256" key="6">
    <source>
        <dbReference type="ARBA" id="ARBA00023224"/>
    </source>
</evidence>
<keyword evidence="13" id="KW-1185">Reference proteome</keyword>
<name>A0A1Q5P1V4_9BACI</name>
<dbReference type="SMART" id="SM00283">
    <property type="entry name" value="MA"/>
    <property type="match status" value="1"/>
</dbReference>
<dbReference type="Gene3D" id="6.10.340.10">
    <property type="match status" value="1"/>
</dbReference>
<evidence type="ECO:0000256" key="9">
    <source>
        <dbReference type="SAM" id="Phobius"/>
    </source>
</evidence>
<dbReference type="InterPro" id="IPR003660">
    <property type="entry name" value="HAMP_dom"/>
</dbReference>
<protein>
    <recommendedName>
        <fullName evidence="14">Methyl-accepting chemotaxis protein</fullName>
    </recommendedName>
</protein>
<evidence type="ECO:0000256" key="5">
    <source>
        <dbReference type="ARBA" id="ARBA00023136"/>
    </source>
</evidence>
<dbReference type="Pfam" id="PF17202">
    <property type="entry name" value="sCache_3_3"/>
    <property type="match status" value="1"/>
</dbReference>
<evidence type="ECO:0000259" key="11">
    <source>
        <dbReference type="PROSITE" id="PS50885"/>
    </source>
</evidence>
<comment type="similarity">
    <text evidence="7">Belongs to the methyl-accepting chemotaxis (MCP) protein family.</text>
</comment>
<organism evidence="12 13">
    <name type="scientific">Domibacillus mangrovi</name>
    <dbReference type="NCBI Taxonomy" id="1714354"/>
    <lineage>
        <taxon>Bacteria</taxon>
        <taxon>Bacillati</taxon>
        <taxon>Bacillota</taxon>
        <taxon>Bacilli</taxon>
        <taxon>Bacillales</taxon>
        <taxon>Bacillaceae</taxon>
        <taxon>Domibacillus</taxon>
    </lineage>
</organism>
<evidence type="ECO:0000256" key="2">
    <source>
        <dbReference type="ARBA" id="ARBA00022475"/>
    </source>
</evidence>
<dbReference type="GO" id="GO:0005886">
    <property type="term" value="C:plasma membrane"/>
    <property type="evidence" value="ECO:0007669"/>
    <property type="project" value="UniProtKB-SubCell"/>
</dbReference>
<dbReference type="InterPro" id="IPR004089">
    <property type="entry name" value="MCPsignal_dom"/>
</dbReference>
<proteinExistence type="inferred from homology"/>
<dbReference type="EMBL" id="MRWQ01000010">
    <property type="protein sequence ID" value="OKL36161.1"/>
    <property type="molecule type" value="Genomic_DNA"/>
</dbReference>
<dbReference type="SUPFAM" id="SSF103190">
    <property type="entry name" value="Sensory domain-like"/>
    <property type="match status" value="1"/>
</dbReference>
<evidence type="ECO:0000313" key="13">
    <source>
        <dbReference type="Proteomes" id="UP000186524"/>
    </source>
</evidence>
<sequence>MKNLFMSLSIRVKFFFISIFILVISFTVMGYHEKITLTSIVQGEALEKAKSDLQTGFSIIDLKYPGEWQIKDGKLYKGDTLMNDNYEIVDIIGDLTNGNTVTIFLDDTRITTNVLVDGERAVGTKVSDVVKEKVLKQGEVYLGQANVVGHTYQSAYMPIKDSNEKIIGMWYVGAPDTSERIQKVILDETINIFVTAFIIIAIAILLNYLLTRPIINRIQTTVDLMQALANGEFNKRELKVESHDETGMLIQSVNKMMKELRAILLQVNDSSIQLASSSEELTASSEQTSKATEQITIAMQEVASGSEKQMSHFMNTNQMASSISRGMEQAFQSIQHMNDYSATANEKARVGTETITQTIEQMSLIQKTVKETAEVINNLGGKSEEISRIVEVIAQIVQQTNILSLNANIEAARAGEYGKGFAVVADEVRKLAEQSGEAAEEVRELIGQIQIEAHKAVESMNIGTEVVQEGIQQVYQSGHSFEDIVKSIAAISRQSEDGAHIIKEVNEISQEMVEIINKATIISQQSSANTQNIAVAAEEQNASVEEIASSVEVLGEMAEKLQLIVGKFKLK</sequence>
<comment type="caution">
    <text evidence="12">The sequence shown here is derived from an EMBL/GenBank/DDBJ whole genome shotgun (WGS) entry which is preliminary data.</text>
</comment>
<dbReference type="GO" id="GO:0007165">
    <property type="term" value="P:signal transduction"/>
    <property type="evidence" value="ECO:0007669"/>
    <property type="project" value="UniProtKB-KW"/>
</dbReference>
<keyword evidence="5 9" id="KW-0472">Membrane</keyword>
<dbReference type="STRING" id="1714354.BLL40_12200"/>
<dbReference type="SMART" id="SM00304">
    <property type="entry name" value="HAMP"/>
    <property type="match status" value="1"/>
</dbReference>
<accession>A0A1Q5P1V4</accession>
<dbReference type="Gene3D" id="1.10.287.950">
    <property type="entry name" value="Methyl-accepting chemotaxis protein"/>
    <property type="match status" value="1"/>
</dbReference>
<keyword evidence="3 9" id="KW-0812">Transmembrane</keyword>
<keyword evidence="2" id="KW-1003">Cell membrane</keyword>
<dbReference type="Proteomes" id="UP000186524">
    <property type="component" value="Unassembled WGS sequence"/>
</dbReference>
<feature type="domain" description="HAMP" evidence="11">
    <location>
        <begin position="212"/>
        <end position="265"/>
    </location>
</feature>
<dbReference type="InterPro" id="IPR033463">
    <property type="entry name" value="sCache_3"/>
</dbReference>
<evidence type="ECO:0008006" key="14">
    <source>
        <dbReference type="Google" id="ProtNLM"/>
    </source>
</evidence>
<feature type="transmembrane region" description="Helical" evidence="9">
    <location>
        <begin position="12"/>
        <end position="31"/>
    </location>
</feature>
<gene>
    <name evidence="12" type="ORF">BLL40_12200</name>
</gene>
<dbReference type="Pfam" id="PF00672">
    <property type="entry name" value="HAMP"/>
    <property type="match status" value="1"/>
</dbReference>
<dbReference type="Pfam" id="PF00015">
    <property type="entry name" value="MCPsignal"/>
    <property type="match status" value="1"/>
</dbReference>
<dbReference type="InterPro" id="IPR029151">
    <property type="entry name" value="Sensor-like_sf"/>
</dbReference>
<dbReference type="SUPFAM" id="SSF58104">
    <property type="entry name" value="Methyl-accepting chemotaxis protein (MCP) signaling domain"/>
    <property type="match status" value="1"/>
</dbReference>
<reference evidence="12 13" key="1">
    <citation type="submission" date="2016-12" db="EMBL/GenBank/DDBJ databases">
        <title>Domibacillus sp. SAOS 44 whole genome sequencing.</title>
        <authorList>
            <person name="Verma A."/>
            <person name="Krishnamurthi S."/>
        </authorList>
    </citation>
    <scope>NUCLEOTIDE SEQUENCE [LARGE SCALE GENOMIC DNA]</scope>
    <source>
        <strain evidence="12 13">SAOS 44</strain>
    </source>
</reference>
<dbReference type="AlphaFoldDB" id="A0A1Q5P1V4"/>
<evidence type="ECO:0000259" key="10">
    <source>
        <dbReference type="PROSITE" id="PS50111"/>
    </source>
</evidence>
<keyword evidence="4 9" id="KW-1133">Transmembrane helix</keyword>
<feature type="domain" description="Methyl-accepting transducer" evidence="10">
    <location>
        <begin position="284"/>
        <end position="555"/>
    </location>
</feature>
<dbReference type="PANTHER" id="PTHR32089">
    <property type="entry name" value="METHYL-ACCEPTING CHEMOTAXIS PROTEIN MCPB"/>
    <property type="match status" value="1"/>
</dbReference>
<feature type="transmembrane region" description="Helical" evidence="9">
    <location>
        <begin position="190"/>
        <end position="210"/>
    </location>
</feature>
<comment type="subcellular location">
    <subcellularLocation>
        <location evidence="1">Cell membrane</location>
        <topology evidence="1">Multi-pass membrane protein</topology>
    </subcellularLocation>
</comment>
<evidence type="ECO:0000256" key="4">
    <source>
        <dbReference type="ARBA" id="ARBA00022989"/>
    </source>
</evidence>
<dbReference type="PROSITE" id="PS50885">
    <property type="entry name" value="HAMP"/>
    <property type="match status" value="1"/>
</dbReference>
<dbReference type="PANTHER" id="PTHR32089:SF112">
    <property type="entry name" value="LYSOZYME-LIKE PROTEIN-RELATED"/>
    <property type="match status" value="1"/>
</dbReference>
<evidence type="ECO:0000256" key="7">
    <source>
        <dbReference type="ARBA" id="ARBA00029447"/>
    </source>
</evidence>
<evidence type="ECO:0000313" key="12">
    <source>
        <dbReference type="EMBL" id="OKL36161.1"/>
    </source>
</evidence>
<evidence type="ECO:0000256" key="1">
    <source>
        <dbReference type="ARBA" id="ARBA00004651"/>
    </source>
</evidence>
<keyword evidence="6 8" id="KW-0807">Transducer</keyword>
<dbReference type="CDD" id="cd11386">
    <property type="entry name" value="MCP_signal"/>
    <property type="match status" value="1"/>
</dbReference>
<evidence type="ECO:0000256" key="3">
    <source>
        <dbReference type="ARBA" id="ARBA00022692"/>
    </source>
</evidence>